<dbReference type="CDD" id="cd03768">
    <property type="entry name" value="SR_ResInv"/>
    <property type="match status" value="1"/>
</dbReference>
<dbReference type="Pfam" id="PF02796">
    <property type="entry name" value="HTH_7"/>
    <property type="match status" value="1"/>
</dbReference>
<name>A0ABR8VCG8_9BACT</name>
<feature type="domain" description="Resolvase/invertase-type recombinase catalytic" evidence="6">
    <location>
        <begin position="1"/>
        <end position="134"/>
    </location>
</feature>
<protein>
    <submittedName>
        <fullName evidence="7">Recombinase family protein</fullName>
    </submittedName>
</protein>
<keyword evidence="4" id="KW-0233">DNA recombination</keyword>
<evidence type="ECO:0000256" key="3">
    <source>
        <dbReference type="ARBA" id="ARBA00023125"/>
    </source>
</evidence>
<feature type="active site" description="O-(5'-phospho-DNA)-serine intermediate" evidence="5">
    <location>
        <position position="9"/>
    </location>
</feature>
<evidence type="ECO:0000259" key="6">
    <source>
        <dbReference type="PROSITE" id="PS51736"/>
    </source>
</evidence>
<evidence type="ECO:0000313" key="7">
    <source>
        <dbReference type="EMBL" id="MBD8002405.1"/>
    </source>
</evidence>
<evidence type="ECO:0000313" key="8">
    <source>
        <dbReference type="Proteomes" id="UP000616346"/>
    </source>
</evidence>
<dbReference type="PROSITE" id="PS00398">
    <property type="entry name" value="RECOMBINASES_2"/>
    <property type="match status" value="1"/>
</dbReference>
<proteinExistence type="inferred from homology"/>
<dbReference type="InterPro" id="IPR050639">
    <property type="entry name" value="SSR_resolvase"/>
</dbReference>
<dbReference type="SMART" id="SM00857">
    <property type="entry name" value="Resolvase"/>
    <property type="match status" value="1"/>
</dbReference>
<dbReference type="PROSITE" id="PS51736">
    <property type="entry name" value="RECOMBINASES_3"/>
    <property type="match status" value="1"/>
</dbReference>
<dbReference type="InterPro" id="IPR006120">
    <property type="entry name" value="Resolvase_HTH_dom"/>
</dbReference>
<dbReference type="Pfam" id="PF00239">
    <property type="entry name" value="Resolvase"/>
    <property type="match status" value="1"/>
</dbReference>
<dbReference type="InterPro" id="IPR036162">
    <property type="entry name" value="Resolvase-like_N_sf"/>
</dbReference>
<evidence type="ECO:0000256" key="4">
    <source>
        <dbReference type="ARBA" id="ARBA00023172"/>
    </source>
</evidence>
<dbReference type="PANTHER" id="PTHR30461">
    <property type="entry name" value="DNA-INVERTASE FROM LAMBDOID PROPHAGE"/>
    <property type="match status" value="1"/>
</dbReference>
<reference evidence="7 8" key="1">
    <citation type="submission" date="2020-08" db="EMBL/GenBank/DDBJ databases">
        <title>A Genomic Blueprint of the Chicken Gut Microbiome.</title>
        <authorList>
            <person name="Gilroy R."/>
            <person name="Ravi A."/>
            <person name="Getino M."/>
            <person name="Pursley I."/>
            <person name="Horton D.L."/>
            <person name="Alikhan N.-F."/>
            <person name="Baker D."/>
            <person name="Gharbi K."/>
            <person name="Hall N."/>
            <person name="Watson M."/>
            <person name="Adriaenssens E.M."/>
            <person name="Foster-Nyarko E."/>
            <person name="Jarju S."/>
            <person name="Secka A."/>
            <person name="Antonio M."/>
            <person name="Oren A."/>
            <person name="Chaudhuri R."/>
            <person name="La Ragione R.M."/>
            <person name="Hildebrand F."/>
            <person name="Pallen M.J."/>
        </authorList>
    </citation>
    <scope>NUCLEOTIDE SEQUENCE [LARGE SCALE GENOMIC DNA]</scope>
    <source>
        <strain evidence="7 8">Sa1YUN3</strain>
    </source>
</reference>
<dbReference type="Gene3D" id="3.40.50.1390">
    <property type="entry name" value="Resolvase, N-terminal catalytic domain"/>
    <property type="match status" value="1"/>
</dbReference>
<keyword evidence="2" id="KW-0229">DNA integration</keyword>
<evidence type="ECO:0000256" key="5">
    <source>
        <dbReference type="PROSITE-ProRule" id="PRU10137"/>
    </source>
</evidence>
<dbReference type="InterPro" id="IPR006119">
    <property type="entry name" value="Resolv_N"/>
</dbReference>
<gene>
    <name evidence="7" type="ORF">H9626_09300</name>
</gene>
<organism evidence="7 8">
    <name type="scientific">Phocaeicola faecium</name>
    <dbReference type="NCBI Taxonomy" id="2762213"/>
    <lineage>
        <taxon>Bacteria</taxon>
        <taxon>Pseudomonadati</taxon>
        <taxon>Bacteroidota</taxon>
        <taxon>Bacteroidia</taxon>
        <taxon>Bacteroidales</taxon>
        <taxon>Bacteroidaceae</taxon>
        <taxon>Phocaeicola</taxon>
    </lineage>
</organism>
<keyword evidence="3" id="KW-0238">DNA-binding</keyword>
<sequence length="207" mass="23441">MRIGYARVSTKEQNLDMQIEALKAAGCEKIFSEKLSGRIGSRPELDACLSFIRQGDTLIVYKLDRLGRSLRNILMLLDRFKDKGIHFVSLQDNISTEGATGQLITNVLGAFAQFERDLIVERTQEGRRIAKEKGVKFGRKATINKNNVAKQKSCIKLYQTGTSIRQIQKILHIGSAGTVYRILRRNGIELKSKQDEQRENNTSINKQ</sequence>
<dbReference type="PANTHER" id="PTHR30461:SF2">
    <property type="entry name" value="SERINE RECOMBINASE PINE-RELATED"/>
    <property type="match status" value="1"/>
</dbReference>
<dbReference type="Gene3D" id="1.10.10.60">
    <property type="entry name" value="Homeodomain-like"/>
    <property type="match status" value="1"/>
</dbReference>
<dbReference type="InterPro" id="IPR006118">
    <property type="entry name" value="Recombinase_CS"/>
</dbReference>
<keyword evidence="8" id="KW-1185">Reference proteome</keyword>
<comment type="similarity">
    <text evidence="1">Belongs to the site-specific recombinase resolvase family.</text>
</comment>
<accession>A0ABR8VCG8</accession>
<comment type="caution">
    <text evidence="7">The sequence shown here is derived from an EMBL/GenBank/DDBJ whole genome shotgun (WGS) entry which is preliminary data.</text>
</comment>
<evidence type="ECO:0000256" key="2">
    <source>
        <dbReference type="ARBA" id="ARBA00022908"/>
    </source>
</evidence>
<dbReference type="SUPFAM" id="SSF53041">
    <property type="entry name" value="Resolvase-like"/>
    <property type="match status" value="1"/>
</dbReference>
<dbReference type="PROSITE" id="PS00397">
    <property type="entry name" value="RECOMBINASES_1"/>
    <property type="match status" value="1"/>
</dbReference>
<dbReference type="RefSeq" id="WP_191710328.1">
    <property type="nucleotide sequence ID" value="NZ_JACSPQ010000009.1"/>
</dbReference>
<evidence type="ECO:0000256" key="1">
    <source>
        <dbReference type="ARBA" id="ARBA00009913"/>
    </source>
</evidence>
<dbReference type="Proteomes" id="UP000616346">
    <property type="component" value="Unassembled WGS sequence"/>
</dbReference>
<dbReference type="EMBL" id="JACSPQ010000009">
    <property type="protein sequence ID" value="MBD8002405.1"/>
    <property type="molecule type" value="Genomic_DNA"/>
</dbReference>